<reference evidence="1" key="1">
    <citation type="submission" date="2022-10" db="EMBL/GenBank/DDBJ databases">
        <authorList>
            <person name="Koch H."/>
        </authorList>
    </citation>
    <scope>NUCLEOTIDE SEQUENCE</scope>
    <source>
        <strain evidence="1">DNF</strain>
    </source>
</reference>
<organism evidence="1 2">
    <name type="scientific">Nitrospira tepida</name>
    <dbReference type="NCBI Taxonomy" id="2973512"/>
    <lineage>
        <taxon>Bacteria</taxon>
        <taxon>Pseudomonadati</taxon>
        <taxon>Nitrospirota</taxon>
        <taxon>Nitrospiria</taxon>
        <taxon>Nitrospirales</taxon>
        <taxon>Nitrospiraceae</taxon>
        <taxon>Nitrospira</taxon>
    </lineage>
</organism>
<name>A0AA86N1N7_9BACT</name>
<sequence length="141" mass="16005">MERFVNIPRTFAQTHALACLLTVRMLAYDADPESCVGVNKEQAIKIANKEVDKLGLDPQDLDMEVDKGNVRWDEFMSILRDSGVAESREQYKQHQAKLQGRTFWTIFYLPKRIEGRRPKGGGATVLIDARDGEVLIVIRGE</sequence>
<evidence type="ECO:0000313" key="1">
    <source>
        <dbReference type="EMBL" id="CAI4033145.1"/>
    </source>
</evidence>
<protein>
    <submittedName>
        <fullName evidence="1">Uncharacterized protein</fullName>
    </submittedName>
</protein>
<accession>A0AA86N1N7</accession>
<dbReference type="EMBL" id="OX365700">
    <property type="protein sequence ID" value="CAI4033145.1"/>
    <property type="molecule type" value="Genomic_DNA"/>
</dbReference>
<keyword evidence="2" id="KW-1185">Reference proteome</keyword>
<dbReference type="Proteomes" id="UP001179121">
    <property type="component" value="Chromosome"/>
</dbReference>
<gene>
    <name evidence="1" type="ORF">DNFV4_03578</name>
</gene>
<dbReference type="KEGG" id="nti:DNFV4_03578"/>
<evidence type="ECO:0000313" key="2">
    <source>
        <dbReference type="Proteomes" id="UP001179121"/>
    </source>
</evidence>
<dbReference type="AlphaFoldDB" id="A0AA86N1N7"/>
<proteinExistence type="predicted"/>